<reference evidence="1" key="1">
    <citation type="journal article" date="2020" name="Stud. Mycol.">
        <title>101 Dothideomycetes genomes: a test case for predicting lifestyles and emergence of pathogens.</title>
        <authorList>
            <person name="Haridas S."/>
            <person name="Albert R."/>
            <person name="Binder M."/>
            <person name="Bloem J."/>
            <person name="Labutti K."/>
            <person name="Salamov A."/>
            <person name="Andreopoulos B."/>
            <person name="Baker S."/>
            <person name="Barry K."/>
            <person name="Bills G."/>
            <person name="Bluhm B."/>
            <person name="Cannon C."/>
            <person name="Castanera R."/>
            <person name="Culley D."/>
            <person name="Daum C."/>
            <person name="Ezra D."/>
            <person name="Gonzalez J."/>
            <person name="Henrissat B."/>
            <person name="Kuo A."/>
            <person name="Liang C."/>
            <person name="Lipzen A."/>
            <person name="Lutzoni F."/>
            <person name="Magnuson J."/>
            <person name="Mondo S."/>
            <person name="Nolan M."/>
            <person name="Ohm R."/>
            <person name="Pangilinan J."/>
            <person name="Park H.-J."/>
            <person name="Ramirez L."/>
            <person name="Alfaro M."/>
            <person name="Sun H."/>
            <person name="Tritt A."/>
            <person name="Yoshinaga Y."/>
            <person name="Zwiers L.-H."/>
            <person name="Turgeon B."/>
            <person name="Goodwin S."/>
            <person name="Spatafora J."/>
            <person name="Crous P."/>
            <person name="Grigoriev I."/>
        </authorList>
    </citation>
    <scope>NUCLEOTIDE SEQUENCE</scope>
    <source>
        <strain evidence="1">CBS 269.34</strain>
    </source>
</reference>
<dbReference type="OrthoDB" id="5410873at2759"/>
<evidence type="ECO:0000313" key="2">
    <source>
        <dbReference type="Proteomes" id="UP000799750"/>
    </source>
</evidence>
<name>A0A6A6R7A3_9PEZI</name>
<accession>A0A6A6R7A3</accession>
<gene>
    <name evidence="1" type="ORF">BU16DRAFT_535951</name>
</gene>
<sequence length="436" mass="49429">MECRLTTLPTELKLLIIEHLQELDDDRLQVVINLSSTCSSFRSLLAPELFHSVTLHNTESSAVLALAAANNHVAQYVKRLDFKAHLFGMRTSPYSYFATRLLIPKTVRSILRNLKLFPKLDTLSVQFNAQSFVDVLMDILRDDEPIEEALGLEKELPWRRLMADAYKLLSENKSHGIKTVLLQDIIPLGVSTFASPDFHKFLSTVYHFRISLLGGLPHSNGVARSVHSPGYHIFVSRLPVYFLNHLDSVRTLSIIASRNGMLGRNRSAWSAKLPIANIQMPNLESVHLEWTFICEELIQFLTAHVRSLKHISLHNCYGHSRESVGCVTWYGLFDRITDVGPKSLERVDILTPKAEQLIYFSDQYEAKNKEVRELQQKDPGRLIFAYGFLSQGMLVEGTQDSMEASIRGEDGKAHARLMVAVKANRRSSRTSKTRSQ</sequence>
<protein>
    <recommendedName>
        <fullName evidence="3">F-box domain-containing protein</fullName>
    </recommendedName>
</protein>
<dbReference type="AlphaFoldDB" id="A0A6A6R7A3"/>
<dbReference type="Proteomes" id="UP000799750">
    <property type="component" value="Unassembled WGS sequence"/>
</dbReference>
<organism evidence="1 2">
    <name type="scientific">Lophium mytilinum</name>
    <dbReference type="NCBI Taxonomy" id="390894"/>
    <lineage>
        <taxon>Eukaryota</taxon>
        <taxon>Fungi</taxon>
        <taxon>Dikarya</taxon>
        <taxon>Ascomycota</taxon>
        <taxon>Pezizomycotina</taxon>
        <taxon>Dothideomycetes</taxon>
        <taxon>Pleosporomycetidae</taxon>
        <taxon>Mytilinidiales</taxon>
        <taxon>Mytilinidiaceae</taxon>
        <taxon>Lophium</taxon>
    </lineage>
</organism>
<keyword evidence="2" id="KW-1185">Reference proteome</keyword>
<dbReference type="EMBL" id="MU004184">
    <property type="protein sequence ID" value="KAF2499623.1"/>
    <property type="molecule type" value="Genomic_DNA"/>
</dbReference>
<evidence type="ECO:0008006" key="3">
    <source>
        <dbReference type="Google" id="ProtNLM"/>
    </source>
</evidence>
<evidence type="ECO:0000313" key="1">
    <source>
        <dbReference type="EMBL" id="KAF2499623.1"/>
    </source>
</evidence>
<proteinExistence type="predicted"/>